<reference evidence="6" key="1">
    <citation type="submission" date="2016-11" db="UniProtKB">
        <authorList>
            <consortium name="WormBaseParasite"/>
        </authorList>
    </citation>
    <scope>IDENTIFICATION</scope>
</reference>
<evidence type="ECO:0000259" key="4">
    <source>
        <dbReference type="PROSITE" id="PS50157"/>
    </source>
</evidence>
<organism evidence="5 6">
    <name type="scientific">Macrostomum lignano</name>
    <dbReference type="NCBI Taxonomy" id="282301"/>
    <lineage>
        <taxon>Eukaryota</taxon>
        <taxon>Metazoa</taxon>
        <taxon>Spiralia</taxon>
        <taxon>Lophotrochozoa</taxon>
        <taxon>Platyhelminthes</taxon>
        <taxon>Rhabditophora</taxon>
        <taxon>Macrostomorpha</taxon>
        <taxon>Macrostomida</taxon>
        <taxon>Macrostomidae</taxon>
        <taxon>Macrostomum</taxon>
    </lineage>
</organism>
<dbReference type="InterPro" id="IPR013087">
    <property type="entry name" value="Znf_C2H2_type"/>
</dbReference>
<feature type="region of interest" description="Disordered" evidence="3">
    <location>
        <begin position="158"/>
        <end position="234"/>
    </location>
</feature>
<accession>A0A1I8I2L6</accession>
<evidence type="ECO:0000256" key="2">
    <source>
        <dbReference type="PROSITE-ProRule" id="PRU00042"/>
    </source>
</evidence>
<keyword evidence="5" id="KW-1185">Reference proteome</keyword>
<dbReference type="InterPro" id="IPR027450">
    <property type="entry name" value="AlkB-like"/>
</dbReference>
<dbReference type="Proteomes" id="UP000095280">
    <property type="component" value="Unplaced"/>
</dbReference>
<dbReference type="Pfam" id="PF13532">
    <property type="entry name" value="2OG-FeII_Oxy_2"/>
    <property type="match status" value="1"/>
</dbReference>
<keyword evidence="2" id="KW-0479">Metal-binding</keyword>
<proteinExistence type="predicted"/>
<sequence>QSGRSATPTLDERIGGAAAATAVTTAAVSAPGHQLPITASSIDSWMPQHLPLRNCPVRDSSPNYAVFIMEAESDINFEPERVLLFDCPLCKFFTTYFSRLSEHAIGHPERDIEFVVYKCSECELLCSSEYLLQEHSEVHHPDKTVVIQKVEELFLNCRTDSDNGDDEEQQQKQEEADNDEEEAATGADGTDYSRDEEFSTKWTTNAGSVGGGKRAWASEKNTNNQQMKHQQQQFSRKRQFGAAGQSSAVSLMQPGFNRRPIGGPMQPVHLMQKRLRPNWSQGQGVRQQQFGGVMQPDLVVRDKGDYVISVSRGGLEARLRFDPAFYSSEAASQTFNTLATELAWEQLKTRPKPGGKGESTEPRMTYWVGPKYSYGSVHLPENSNWHPALMQIKQDVERALEGKVTFNACLAILYRDHNDSMPWHSDNEREMGSNPAIASVSFGASRLFELRRFDVAQQGFGGGGGGGIGGVVFGQQIQGFRSVH</sequence>
<dbReference type="GO" id="GO:0008270">
    <property type="term" value="F:zinc ion binding"/>
    <property type="evidence" value="ECO:0007669"/>
    <property type="project" value="UniProtKB-KW"/>
</dbReference>
<dbReference type="GO" id="GO:0051213">
    <property type="term" value="F:dioxygenase activity"/>
    <property type="evidence" value="ECO:0007669"/>
    <property type="project" value="InterPro"/>
</dbReference>
<evidence type="ECO:0000256" key="3">
    <source>
        <dbReference type="SAM" id="MobiDB-lite"/>
    </source>
</evidence>
<dbReference type="PROSITE" id="PS00028">
    <property type="entry name" value="ZINC_FINGER_C2H2_1"/>
    <property type="match status" value="1"/>
</dbReference>
<keyword evidence="2" id="KW-0862">Zinc</keyword>
<dbReference type="WBParaSite" id="maker-uti_cns_0009389-snap-gene-0.2-mRNA-1">
    <property type="protein sequence ID" value="maker-uti_cns_0009389-snap-gene-0.2-mRNA-1"/>
    <property type="gene ID" value="maker-uti_cns_0009389-snap-gene-0.2"/>
</dbReference>
<protein>
    <submittedName>
        <fullName evidence="6">C2H2-type domain-containing protein</fullName>
    </submittedName>
</protein>
<comment type="cofactor">
    <cofactor evidence="1">
        <name>Fe(2+)</name>
        <dbReference type="ChEBI" id="CHEBI:29033"/>
    </cofactor>
</comment>
<name>A0A1I8I2L6_9PLAT</name>
<dbReference type="SMART" id="SM00355">
    <property type="entry name" value="ZnF_C2H2"/>
    <property type="match status" value="2"/>
</dbReference>
<dbReference type="AlphaFoldDB" id="A0A1I8I2L6"/>
<dbReference type="Gene3D" id="3.30.160.60">
    <property type="entry name" value="Classic Zinc Finger"/>
    <property type="match status" value="1"/>
</dbReference>
<evidence type="ECO:0000313" key="6">
    <source>
        <dbReference type="WBParaSite" id="maker-uti_cns_0009389-snap-gene-0.2-mRNA-1"/>
    </source>
</evidence>
<dbReference type="SUPFAM" id="SSF51197">
    <property type="entry name" value="Clavaminate synthase-like"/>
    <property type="match status" value="1"/>
</dbReference>
<evidence type="ECO:0000256" key="1">
    <source>
        <dbReference type="ARBA" id="ARBA00001954"/>
    </source>
</evidence>
<dbReference type="InterPro" id="IPR037151">
    <property type="entry name" value="AlkB-like_sf"/>
</dbReference>
<keyword evidence="2" id="KW-0863">Zinc-finger</keyword>
<dbReference type="PANTHER" id="PTHR31212:SF4">
    <property type="entry name" value="ALPHA-KETOGLUTARATE-DEPENDENT DIOXYGENASE ALKB HOMOLOG 3"/>
    <property type="match status" value="1"/>
</dbReference>
<dbReference type="PROSITE" id="PS50157">
    <property type="entry name" value="ZINC_FINGER_C2H2_2"/>
    <property type="match status" value="1"/>
</dbReference>
<dbReference type="Gene3D" id="2.60.120.590">
    <property type="entry name" value="Alpha-ketoglutarate-dependent dioxygenase AlkB-like"/>
    <property type="match status" value="1"/>
</dbReference>
<evidence type="ECO:0000313" key="5">
    <source>
        <dbReference type="Proteomes" id="UP000095280"/>
    </source>
</evidence>
<dbReference type="PANTHER" id="PTHR31212">
    <property type="entry name" value="ALPHA-KETOGLUTARATE-DEPENDENT DIOXYGENASE ALKB HOMOLOG 3"/>
    <property type="match status" value="1"/>
</dbReference>
<dbReference type="InterPro" id="IPR032854">
    <property type="entry name" value="ALKBH3"/>
</dbReference>
<dbReference type="GO" id="GO:0006307">
    <property type="term" value="P:DNA alkylation repair"/>
    <property type="evidence" value="ECO:0007669"/>
    <property type="project" value="InterPro"/>
</dbReference>
<feature type="domain" description="C2H2-type" evidence="4">
    <location>
        <begin position="117"/>
        <end position="144"/>
    </location>
</feature>